<dbReference type="GO" id="GO:0009252">
    <property type="term" value="P:peptidoglycan biosynthetic process"/>
    <property type="evidence" value="ECO:0007669"/>
    <property type="project" value="UniProtKB-UniRule"/>
</dbReference>
<evidence type="ECO:0000256" key="1">
    <source>
        <dbReference type="ARBA" id="ARBA00022475"/>
    </source>
</evidence>
<dbReference type="Pfam" id="PF02618">
    <property type="entry name" value="YceG"/>
    <property type="match status" value="1"/>
</dbReference>
<comment type="function">
    <text evidence="7">Functions as a peptidoglycan terminase that cleaves nascent peptidoglycan strands endolytically to terminate their elongation.</text>
</comment>
<dbReference type="GO" id="GO:0005886">
    <property type="term" value="C:plasma membrane"/>
    <property type="evidence" value="ECO:0007669"/>
    <property type="project" value="UniProtKB-SubCell"/>
</dbReference>
<proteinExistence type="inferred from homology"/>
<dbReference type="Gene3D" id="3.30.1490.480">
    <property type="entry name" value="Endolytic murein transglycosylase"/>
    <property type="match status" value="1"/>
</dbReference>
<dbReference type="STRING" id="1678841.TBC1_12566"/>
<dbReference type="AlphaFoldDB" id="A0A0S7C6I2"/>
<organism evidence="8">
    <name type="scientific">Lentimicrobium saccharophilum</name>
    <dbReference type="NCBI Taxonomy" id="1678841"/>
    <lineage>
        <taxon>Bacteria</taxon>
        <taxon>Pseudomonadati</taxon>
        <taxon>Bacteroidota</taxon>
        <taxon>Bacteroidia</taxon>
        <taxon>Bacteroidales</taxon>
        <taxon>Lentimicrobiaceae</taxon>
        <taxon>Lentimicrobium</taxon>
    </lineage>
</organism>
<dbReference type="GO" id="GO:0071555">
    <property type="term" value="P:cell wall organization"/>
    <property type="evidence" value="ECO:0007669"/>
    <property type="project" value="UniProtKB-KW"/>
</dbReference>
<dbReference type="PANTHER" id="PTHR30518:SF2">
    <property type="entry name" value="ENDOLYTIC MUREIN TRANSGLYCOSYLASE"/>
    <property type="match status" value="1"/>
</dbReference>
<name>A0A0S7C6I2_9BACT</name>
<sequence>MSEYYHPRYSNMRRSGRKPGRRLFWIFVLFVLFAVIAAWFLYMILLKDNVYTASENEAYITIPTGSSFRDVTTELYSHGLIINRKNFELVARLKKYDQSVKAGRYRLTDDMNNLQLVRLLRSGNQTPVKVIFNNIRTPDQLAGRISRQIEADSVSIIKLFNDSAYLDSLGVTITSLFTIIIPNTYELYWNTNARSFINRMKRESEKFWEGSRSLKLSQINMNRHEVITLASIVEKETNKNDEKARVAGVYINRLKNGWLLEADPTLVFAHGDFEIRRVLSSHKQIDSPYNTYKNKGLPPGPICLPSIASIDAVLNYEDHNYMFFCAREDFSGYHNFARTLEQHNLNAWKYQQALNRRNIYR</sequence>
<keyword evidence="2 7" id="KW-0812">Transmembrane</keyword>
<evidence type="ECO:0000256" key="4">
    <source>
        <dbReference type="ARBA" id="ARBA00023136"/>
    </source>
</evidence>
<keyword evidence="9" id="KW-1185">Reference proteome</keyword>
<evidence type="ECO:0000256" key="6">
    <source>
        <dbReference type="ARBA" id="ARBA00023316"/>
    </source>
</evidence>
<dbReference type="PANTHER" id="PTHR30518">
    <property type="entry name" value="ENDOLYTIC MUREIN TRANSGLYCOSYLASE"/>
    <property type="match status" value="1"/>
</dbReference>
<keyword evidence="6 7" id="KW-0961">Cell wall biogenesis/degradation</keyword>
<comment type="similarity">
    <text evidence="7">Belongs to the transglycosylase MltG family.</text>
</comment>
<dbReference type="NCBIfam" id="TIGR00247">
    <property type="entry name" value="endolytic transglycosylase MltG"/>
    <property type="match status" value="1"/>
</dbReference>
<dbReference type="RefSeq" id="WP_082189650.1">
    <property type="nucleotide sequence ID" value="NZ_DF968183.1"/>
</dbReference>
<keyword evidence="1 7" id="KW-1003">Cell membrane</keyword>
<accession>A0A0S7C6I2</accession>
<dbReference type="EMBL" id="DF968183">
    <property type="protein sequence ID" value="GAP44755.1"/>
    <property type="molecule type" value="Genomic_DNA"/>
</dbReference>
<feature type="site" description="Important for catalytic activity" evidence="7">
    <location>
        <position position="236"/>
    </location>
</feature>
<dbReference type="OrthoDB" id="9814591at2"/>
<evidence type="ECO:0000256" key="7">
    <source>
        <dbReference type="HAMAP-Rule" id="MF_02065"/>
    </source>
</evidence>
<dbReference type="EC" id="4.2.2.29" evidence="7"/>
<gene>
    <name evidence="7" type="primary">mltG</name>
    <name evidence="8" type="ORF">TBC1_12566</name>
</gene>
<evidence type="ECO:0000256" key="3">
    <source>
        <dbReference type="ARBA" id="ARBA00022989"/>
    </source>
</evidence>
<evidence type="ECO:0000256" key="5">
    <source>
        <dbReference type="ARBA" id="ARBA00023239"/>
    </source>
</evidence>
<feature type="transmembrane region" description="Helical" evidence="7">
    <location>
        <begin position="23"/>
        <end position="45"/>
    </location>
</feature>
<keyword evidence="3 7" id="KW-1133">Transmembrane helix</keyword>
<comment type="subcellular location">
    <subcellularLocation>
        <location evidence="7">Cell membrane</location>
        <topology evidence="7">Single-pass membrane protein</topology>
    </subcellularLocation>
</comment>
<dbReference type="GO" id="GO:0008932">
    <property type="term" value="F:lytic endotransglycosylase activity"/>
    <property type="evidence" value="ECO:0007669"/>
    <property type="project" value="UniProtKB-UniRule"/>
</dbReference>
<protein>
    <recommendedName>
        <fullName evidence="7">Endolytic murein transglycosylase</fullName>
        <ecNumber evidence="7">4.2.2.29</ecNumber>
    </recommendedName>
    <alternativeName>
        <fullName evidence="7">Peptidoglycan lytic transglycosylase</fullName>
    </alternativeName>
    <alternativeName>
        <fullName evidence="7">Peptidoglycan polymerization terminase</fullName>
    </alternativeName>
</protein>
<keyword evidence="5 7" id="KW-0456">Lyase</keyword>
<dbReference type="InterPro" id="IPR003770">
    <property type="entry name" value="MLTG-like"/>
</dbReference>
<reference evidence="8" key="1">
    <citation type="journal article" date="2015" name="Genome Announc.">
        <title>Draft Genome Sequence of Bacteroidales Strain TBC1, a Novel Isolate from a Methanogenic Wastewater Treatment System.</title>
        <authorList>
            <person name="Tourlousse D.M."/>
            <person name="Matsuura N."/>
            <person name="Sun L."/>
            <person name="Toyonaga M."/>
            <person name="Kuroda K."/>
            <person name="Ohashi A."/>
            <person name="Cruz R."/>
            <person name="Yamaguchi T."/>
            <person name="Sekiguchi Y."/>
        </authorList>
    </citation>
    <scope>NUCLEOTIDE SEQUENCE [LARGE SCALE GENOMIC DNA]</scope>
    <source>
        <strain evidence="8">TBC1</strain>
    </source>
</reference>
<dbReference type="CDD" id="cd08010">
    <property type="entry name" value="MltG_like"/>
    <property type="match status" value="1"/>
</dbReference>
<dbReference type="Gene3D" id="3.30.160.60">
    <property type="entry name" value="Classic Zinc Finger"/>
    <property type="match status" value="1"/>
</dbReference>
<comment type="catalytic activity">
    <reaction evidence="7">
        <text>a peptidoglycan chain = a peptidoglycan chain with N-acetyl-1,6-anhydromuramyl-[peptide] at the reducing end + a peptidoglycan chain with N-acetylglucosamine at the non-reducing end.</text>
        <dbReference type="EC" id="4.2.2.29"/>
    </reaction>
</comment>
<evidence type="ECO:0000256" key="2">
    <source>
        <dbReference type="ARBA" id="ARBA00022692"/>
    </source>
</evidence>
<evidence type="ECO:0000313" key="9">
    <source>
        <dbReference type="Proteomes" id="UP000053091"/>
    </source>
</evidence>
<dbReference type="Proteomes" id="UP000053091">
    <property type="component" value="Unassembled WGS sequence"/>
</dbReference>
<keyword evidence="4 7" id="KW-0472">Membrane</keyword>
<evidence type="ECO:0000313" key="8">
    <source>
        <dbReference type="EMBL" id="GAP44755.1"/>
    </source>
</evidence>
<dbReference type="HAMAP" id="MF_02065">
    <property type="entry name" value="MltG"/>
    <property type="match status" value="1"/>
</dbReference>
<dbReference type="PATRIC" id="fig|1678841.3.peg.3290"/>